<dbReference type="EMBL" id="KZ819353">
    <property type="protein sequence ID" value="PWN45836.1"/>
    <property type="molecule type" value="Genomic_DNA"/>
</dbReference>
<proteinExistence type="predicted"/>
<organism evidence="2 3">
    <name type="scientific">Ceraceosorus guamensis</name>
    <dbReference type="NCBI Taxonomy" id="1522189"/>
    <lineage>
        <taxon>Eukaryota</taxon>
        <taxon>Fungi</taxon>
        <taxon>Dikarya</taxon>
        <taxon>Basidiomycota</taxon>
        <taxon>Ustilaginomycotina</taxon>
        <taxon>Exobasidiomycetes</taxon>
        <taxon>Ceraceosorales</taxon>
        <taxon>Ceraceosoraceae</taxon>
        <taxon>Ceraceosorus</taxon>
    </lineage>
</organism>
<dbReference type="Proteomes" id="UP000245783">
    <property type="component" value="Unassembled WGS sequence"/>
</dbReference>
<dbReference type="InParanoid" id="A0A316W7B5"/>
<feature type="signal peptide" evidence="1">
    <location>
        <begin position="1"/>
        <end position="31"/>
    </location>
</feature>
<evidence type="ECO:0000256" key="1">
    <source>
        <dbReference type="SAM" id="SignalP"/>
    </source>
</evidence>
<evidence type="ECO:0008006" key="4">
    <source>
        <dbReference type="Google" id="ProtNLM"/>
    </source>
</evidence>
<dbReference type="RefSeq" id="XP_025372996.1">
    <property type="nucleotide sequence ID" value="XM_025510241.1"/>
</dbReference>
<evidence type="ECO:0000313" key="3">
    <source>
        <dbReference type="Proteomes" id="UP000245783"/>
    </source>
</evidence>
<keyword evidence="3" id="KW-1185">Reference proteome</keyword>
<gene>
    <name evidence="2" type="ORF">IE81DRAFT_127673</name>
</gene>
<reference evidence="2 3" key="1">
    <citation type="journal article" date="2018" name="Mol. Biol. Evol.">
        <title>Broad Genomic Sampling Reveals a Smut Pathogenic Ancestry of the Fungal Clade Ustilaginomycotina.</title>
        <authorList>
            <person name="Kijpornyongpan T."/>
            <person name="Mondo S.J."/>
            <person name="Barry K."/>
            <person name="Sandor L."/>
            <person name="Lee J."/>
            <person name="Lipzen A."/>
            <person name="Pangilinan J."/>
            <person name="LaButti K."/>
            <person name="Hainaut M."/>
            <person name="Henrissat B."/>
            <person name="Grigoriev I.V."/>
            <person name="Spatafora J.W."/>
            <person name="Aime M.C."/>
        </authorList>
    </citation>
    <scope>NUCLEOTIDE SEQUENCE [LARGE SCALE GENOMIC DNA]</scope>
    <source>
        <strain evidence="2 3">MCA 4658</strain>
    </source>
</reference>
<sequence length="147" mass="15806">MRMRAALSLLLYDAAWMALLLTAAVSWRVAAAAAAGRHAISMEVEVEVRGAHAMHAGPSLAAARPCPAVDEQVNQPARQTPPAQHRQRRFTICIARRDDDSRHPRSPLSARSALLATDNHEFKPREAACSSTLRAFLVASSGPSSSS</sequence>
<protein>
    <recommendedName>
        <fullName evidence="4">Secreted protein</fullName>
    </recommendedName>
</protein>
<feature type="chain" id="PRO_5016311258" description="Secreted protein" evidence="1">
    <location>
        <begin position="32"/>
        <end position="147"/>
    </location>
</feature>
<dbReference type="AlphaFoldDB" id="A0A316W7B5"/>
<evidence type="ECO:0000313" key="2">
    <source>
        <dbReference type="EMBL" id="PWN45836.1"/>
    </source>
</evidence>
<name>A0A316W7B5_9BASI</name>
<keyword evidence="1" id="KW-0732">Signal</keyword>
<dbReference type="GeneID" id="37032111"/>
<accession>A0A316W7B5</accession>